<dbReference type="Gene3D" id="1.50.40.10">
    <property type="entry name" value="Mitochondrial carrier domain"/>
    <property type="match status" value="1"/>
</dbReference>
<dbReference type="InterPro" id="IPR023395">
    <property type="entry name" value="MCP_dom_sf"/>
</dbReference>
<feature type="compositionally biased region" description="Acidic residues" evidence="10">
    <location>
        <begin position="341"/>
        <end position="351"/>
    </location>
</feature>
<reference evidence="12" key="1">
    <citation type="submission" date="2021-01" db="EMBL/GenBank/DDBJ databases">
        <authorList>
            <person name="Corre E."/>
            <person name="Pelletier E."/>
            <person name="Niang G."/>
            <person name="Scheremetjew M."/>
            <person name="Finn R."/>
            <person name="Kale V."/>
            <person name="Holt S."/>
            <person name="Cochrane G."/>
            <person name="Meng A."/>
            <person name="Brown T."/>
            <person name="Cohen L."/>
        </authorList>
    </citation>
    <scope>NUCLEOTIDE SEQUENCE</scope>
    <source>
        <strain evidence="12">CCMP1381</strain>
    </source>
</reference>
<dbReference type="PRINTS" id="PR00926">
    <property type="entry name" value="MITOCARRIER"/>
</dbReference>
<keyword evidence="4 8" id="KW-0812">Transmembrane</keyword>
<protein>
    <recommendedName>
        <fullName evidence="13">Mitochondrial carrier protein</fullName>
    </recommendedName>
</protein>
<feature type="region of interest" description="Disordered" evidence="10">
    <location>
        <begin position="278"/>
        <end position="351"/>
    </location>
</feature>
<comment type="subcellular location">
    <subcellularLocation>
        <location evidence="1">Membrane</location>
        <topology evidence="1">Multi-pass membrane protein</topology>
    </subcellularLocation>
</comment>
<evidence type="ECO:0000313" key="12">
    <source>
        <dbReference type="EMBL" id="CAD9478482.1"/>
    </source>
</evidence>
<dbReference type="Pfam" id="PF00153">
    <property type="entry name" value="Mito_carr"/>
    <property type="match status" value="3"/>
</dbReference>
<evidence type="ECO:0008006" key="13">
    <source>
        <dbReference type="Google" id="ProtNLM"/>
    </source>
</evidence>
<feature type="compositionally biased region" description="Basic and acidic residues" evidence="10">
    <location>
        <begin position="326"/>
        <end position="340"/>
    </location>
</feature>
<dbReference type="GO" id="GO:0055085">
    <property type="term" value="P:transmembrane transport"/>
    <property type="evidence" value="ECO:0007669"/>
    <property type="project" value="InterPro"/>
</dbReference>
<name>A0A7S2H2A9_9STRA</name>
<gene>
    <name evidence="12" type="ORF">DSPE1174_LOCUS29285</name>
</gene>
<evidence type="ECO:0000256" key="4">
    <source>
        <dbReference type="ARBA" id="ARBA00022692"/>
    </source>
</evidence>
<feature type="repeat" description="Solcar" evidence="8">
    <location>
        <begin position="83"/>
        <end position="165"/>
    </location>
</feature>
<evidence type="ECO:0000256" key="3">
    <source>
        <dbReference type="ARBA" id="ARBA00022448"/>
    </source>
</evidence>
<dbReference type="EMBL" id="HBGS01056258">
    <property type="protein sequence ID" value="CAD9478482.1"/>
    <property type="molecule type" value="Transcribed_RNA"/>
</dbReference>
<accession>A0A7S2H2A9</accession>
<keyword evidence="3 9" id="KW-0813">Transport</keyword>
<feature type="repeat" description="Solcar" evidence="8">
    <location>
        <begin position="177"/>
        <end position="266"/>
    </location>
</feature>
<evidence type="ECO:0000256" key="9">
    <source>
        <dbReference type="RuleBase" id="RU000488"/>
    </source>
</evidence>
<feature type="transmembrane region" description="Helical" evidence="11">
    <location>
        <begin position="181"/>
        <end position="200"/>
    </location>
</feature>
<feature type="compositionally biased region" description="Basic and acidic residues" evidence="10">
    <location>
        <begin position="300"/>
        <end position="312"/>
    </location>
</feature>
<evidence type="ECO:0000256" key="7">
    <source>
        <dbReference type="ARBA" id="ARBA00023136"/>
    </source>
</evidence>
<evidence type="ECO:0000256" key="11">
    <source>
        <dbReference type="SAM" id="Phobius"/>
    </source>
</evidence>
<dbReference type="AlphaFoldDB" id="A0A7S2H2A9"/>
<feature type="transmembrane region" description="Helical" evidence="11">
    <location>
        <begin position="242"/>
        <end position="265"/>
    </location>
</feature>
<sequence>MDNLIAGSVARIVAQTVLHPLDVIRTRRQAVGVDMRWNIPTLLRGITPQTVLSAPAGALQFLTMEKTKRFLNKWGNGTHSPKRMVATNLVAMAIGTSAASAVRVPQEVLKQGIQAGNYDNIIHAVRAHMGPGGLRRLYRGFKPTIIRDVPWNSLSYVFFKALAGLAALIDKEGRLADSNSFNLFLGAISGGIAAVLTHPIDVIKTRIMTARVTAEYVAPPSIIGGLRAMVAKEGPGVLFLGIVPRLMFLCPLAAMVLATYEAVLARIAQRKYRMKCGGEAERSEIEVTTDDTITVDSGEDDGRPSEKAKSGESDSDVEGDSISAVAKDDGRPTEVAKSDEGEGETDDTESV</sequence>
<dbReference type="SUPFAM" id="SSF103506">
    <property type="entry name" value="Mitochondrial carrier"/>
    <property type="match status" value="1"/>
</dbReference>
<dbReference type="GO" id="GO:0016020">
    <property type="term" value="C:membrane"/>
    <property type="evidence" value="ECO:0007669"/>
    <property type="project" value="UniProtKB-SubCell"/>
</dbReference>
<evidence type="ECO:0000256" key="1">
    <source>
        <dbReference type="ARBA" id="ARBA00004141"/>
    </source>
</evidence>
<proteinExistence type="inferred from homology"/>
<evidence type="ECO:0000256" key="6">
    <source>
        <dbReference type="ARBA" id="ARBA00022989"/>
    </source>
</evidence>
<evidence type="ECO:0000256" key="10">
    <source>
        <dbReference type="SAM" id="MobiDB-lite"/>
    </source>
</evidence>
<keyword evidence="6 11" id="KW-1133">Transmembrane helix</keyword>
<feature type="repeat" description="Solcar" evidence="8">
    <location>
        <begin position="2"/>
        <end position="70"/>
    </location>
</feature>
<dbReference type="InterPro" id="IPR002067">
    <property type="entry name" value="MCP"/>
</dbReference>
<evidence type="ECO:0000256" key="5">
    <source>
        <dbReference type="ARBA" id="ARBA00022737"/>
    </source>
</evidence>
<evidence type="ECO:0000256" key="2">
    <source>
        <dbReference type="ARBA" id="ARBA00006375"/>
    </source>
</evidence>
<dbReference type="PANTHER" id="PTHR45667">
    <property type="entry name" value="S-ADENOSYLMETHIONINE MITOCHONDRIAL CARRIER PROTEIN"/>
    <property type="match status" value="1"/>
</dbReference>
<dbReference type="PROSITE" id="PS50920">
    <property type="entry name" value="SOLCAR"/>
    <property type="match status" value="3"/>
</dbReference>
<keyword evidence="7 8" id="KW-0472">Membrane</keyword>
<comment type="similarity">
    <text evidence="2 9">Belongs to the mitochondrial carrier (TC 2.A.29) family.</text>
</comment>
<dbReference type="InterPro" id="IPR018108">
    <property type="entry name" value="MCP_transmembrane"/>
</dbReference>
<keyword evidence="5" id="KW-0677">Repeat</keyword>
<evidence type="ECO:0000256" key="8">
    <source>
        <dbReference type="PROSITE-ProRule" id="PRU00282"/>
    </source>
</evidence>
<organism evidence="12">
    <name type="scientific">Octactis speculum</name>
    <dbReference type="NCBI Taxonomy" id="3111310"/>
    <lineage>
        <taxon>Eukaryota</taxon>
        <taxon>Sar</taxon>
        <taxon>Stramenopiles</taxon>
        <taxon>Ochrophyta</taxon>
        <taxon>Dictyochophyceae</taxon>
        <taxon>Dictyochales</taxon>
        <taxon>Dictyochaceae</taxon>
        <taxon>Octactis</taxon>
    </lineage>
</organism>